<dbReference type="GO" id="GO:0016491">
    <property type="term" value="F:oxidoreductase activity"/>
    <property type="evidence" value="ECO:0007669"/>
    <property type="project" value="UniProtKB-KW"/>
</dbReference>
<evidence type="ECO:0000256" key="1">
    <source>
        <dbReference type="ARBA" id="ARBA00007598"/>
    </source>
</evidence>
<evidence type="ECO:0000313" key="7">
    <source>
        <dbReference type="EMBL" id="KAB2573266.1"/>
    </source>
</evidence>
<comment type="similarity">
    <text evidence="1">Belongs to the HIBADH-related family. NP60 subfamily.</text>
</comment>
<comment type="caution">
    <text evidence="7">The sequence shown here is derived from an EMBL/GenBank/DDBJ whole genome shotgun (WGS) entry which is preliminary data.</text>
</comment>
<dbReference type="PANTHER" id="PTHR43580">
    <property type="entry name" value="OXIDOREDUCTASE GLYR1-RELATED"/>
    <property type="match status" value="1"/>
</dbReference>
<dbReference type="GO" id="GO:0051287">
    <property type="term" value="F:NAD binding"/>
    <property type="evidence" value="ECO:0007669"/>
    <property type="project" value="InterPro"/>
</dbReference>
<feature type="domain" description="6-phosphogluconate dehydrogenase NADP-binding" evidence="5">
    <location>
        <begin position="7"/>
        <end position="170"/>
    </location>
</feature>
<keyword evidence="3" id="KW-0520">NAD</keyword>
<dbReference type="InterPro" id="IPR013328">
    <property type="entry name" value="6PGD_dom2"/>
</dbReference>
<dbReference type="PANTHER" id="PTHR43580:SF8">
    <property type="entry name" value="6-PHOSPHOGLUCONATE DEHYDROGENASE NADP-BINDING DOMAIN-CONTAINING PROTEIN-RELATED"/>
    <property type="match status" value="1"/>
</dbReference>
<evidence type="ECO:0000259" key="5">
    <source>
        <dbReference type="Pfam" id="PF03446"/>
    </source>
</evidence>
<dbReference type="InterPro" id="IPR006115">
    <property type="entry name" value="6PGDH_NADP-bd"/>
</dbReference>
<dbReference type="InterPro" id="IPR029154">
    <property type="entry name" value="HIBADH-like_NADP-bd"/>
</dbReference>
<name>A0A5N5D666_9PEZI</name>
<protein>
    <submittedName>
        <fullName evidence="7">2-hydroxy-3-oxopropionate reductase</fullName>
    </submittedName>
</protein>
<evidence type="ECO:0000256" key="4">
    <source>
        <dbReference type="PIRSR" id="PIRSR000103-1"/>
    </source>
</evidence>
<dbReference type="GO" id="GO:0050661">
    <property type="term" value="F:NADP binding"/>
    <property type="evidence" value="ECO:0007669"/>
    <property type="project" value="InterPro"/>
</dbReference>
<dbReference type="InterPro" id="IPR015815">
    <property type="entry name" value="HIBADH-related"/>
</dbReference>
<dbReference type="Gene3D" id="1.10.1040.10">
    <property type="entry name" value="N-(1-d-carboxylethyl)-l-norvaline Dehydrogenase, domain 2"/>
    <property type="match status" value="1"/>
</dbReference>
<dbReference type="SUPFAM" id="SSF48179">
    <property type="entry name" value="6-phosphogluconate dehydrogenase C-terminal domain-like"/>
    <property type="match status" value="1"/>
</dbReference>
<keyword evidence="2" id="KW-0560">Oxidoreductase</keyword>
<feature type="domain" description="3-hydroxyisobutyrate dehydrogenase-like NAD-binding" evidence="6">
    <location>
        <begin position="179"/>
        <end position="296"/>
    </location>
</feature>
<dbReference type="Pfam" id="PF14833">
    <property type="entry name" value="NAD_binding_11"/>
    <property type="match status" value="1"/>
</dbReference>
<dbReference type="Proteomes" id="UP000325902">
    <property type="component" value="Unassembled WGS sequence"/>
</dbReference>
<dbReference type="EMBL" id="VCHE01000062">
    <property type="protein sequence ID" value="KAB2573266.1"/>
    <property type="molecule type" value="Genomic_DNA"/>
</dbReference>
<dbReference type="InterPro" id="IPR008927">
    <property type="entry name" value="6-PGluconate_DH-like_C_sf"/>
</dbReference>
<dbReference type="PIRSF" id="PIRSF000103">
    <property type="entry name" value="HIBADH"/>
    <property type="match status" value="1"/>
</dbReference>
<dbReference type="InterPro" id="IPR036291">
    <property type="entry name" value="NAD(P)-bd_dom_sf"/>
</dbReference>
<organism evidence="7 8">
    <name type="scientific">Lasiodiplodia theobromae</name>
    <dbReference type="NCBI Taxonomy" id="45133"/>
    <lineage>
        <taxon>Eukaryota</taxon>
        <taxon>Fungi</taxon>
        <taxon>Dikarya</taxon>
        <taxon>Ascomycota</taxon>
        <taxon>Pezizomycotina</taxon>
        <taxon>Dothideomycetes</taxon>
        <taxon>Dothideomycetes incertae sedis</taxon>
        <taxon>Botryosphaeriales</taxon>
        <taxon>Botryosphaeriaceae</taxon>
        <taxon>Lasiodiplodia</taxon>
    </lineage>
</organism>
<feature type="active site" evidence="4">
    <location>
        <position position="181"/>
    </location>
</feature>
<dbReference type="Pfam" id="PF03446">
    <property type="entry name" value="NAD_binding_2"/>
    <property type="match status" value="1"/>
</dbReference>
<keyword evidence="8" id="KW-1185">Reference proteome</keyword>
<sequence length="316" mass="33281">MAIQEARIGWYGLGSMGLGMALNLARHLKTVGAPALRYSNRTLEKGKPLEAAGALPEQDYASVVKGSDIIFTMISNDQVLKDLTSIAAESCGSISGKIFVDTSTVHPDTAASVFDTLSAKGATFISSPVFGASPMAAAGKLIFAMAGPSAALAAVKPLVLNVMGRSIIDMGEDVRKSSLLKISGNILVISFMEVIAEAQVFAEVTGIGCTQMEEFIGNMFGPVLESYSHRMTSGAWAPPHGTQPGFAASLAAKDARHALSIAQSNDMRIPTMDTALAHLKMSRAYAGEMIDSSSVYGSLRTQAGLPFWSENSRKEP</sequence>
<proteinExistence type="inferred from homology"/>
<dbReference type="Gene3D" id="3.40.50.720">
    <property type="entry name" value="NAD(P)-binding Rossmann-like Domain"/>
    <property type="match status" value="1"/>
</dbReference>
<evidence type="ECO:0000313" key="8">
    <source>
        <dbReference type="Proteomes" id="UP000325902"/>
    </source>
</evidence>
<accession>A0A5N5D666</accession>
<evidence type="ECO:0000259" key="6">
    <source>
        <dbReference type="Pfam" id="PF14833"/>
    </source>
</evidence>
<dbReference type="OrthoDB" id="435038at2759"/>
<evidence type="ECO:0000256" key="3">
    <source>
        <dbReference type="ARBA" id="ARBA00023027"/>
    </source>
</evidence>
<dbReference type="SUPFAM" id="SSF51735">
    <property type="entry name" value="NAD(P)-binding Rossmann-fold domains"/>
    <property type="match status" value="1"/>
</dbReference>
<dbReference type="InterPro" id="IPR051265">
    <property type="entry name" value="HIBADH-related_NP60_sf"/>
</dbReference>
<dbReference type="AlphaFoldDB" id="A0A5N5D666"/>
<gene>
    <name evidence="7" type="primary">glxR</name>
    <name evidence="7" type="ORF">DBV05_g8102</name>
</gene>
<evidence type="ECO:0000256" key="2">
    <source>
        <dbReference type="ARBA" id="ARBA00023002"/>
    </source>
</evidence>
<reference evidence="7 8" key="1">
    <citation type="journal article" date="2019" name="Sci. Rep.">
        <title>A multi-omics analysis of the grapevine pathogen Lasiodiplodia theobromae reveals that temperature affects the expression of virulence- and pathogenicity-related genes.</title>
        <authorList>
            <person name="Felix C."/>
            <person name="Meneses R."/>
            <person name="Goncalves M.F.M."/>
            <person name="Tilleman L."/>
            <person name="Duarte A.S."/>
            <person name="Jorrin-Novo J.V."/>
            <person name="Van de Peer Y."/>
            <person name="Deforce D."/>
            <person name="Van Nieuwerburgh F."/>
            <person name="Esteves A.C."/>
            <person name="Alves A."/>
        </authorList>
    </citation>
    <scope>NUCLEOTIDE SEQUENCE [LARGE SCALE GENOMIC DNA]</scope>
    <source>
        <strain evidence="7 8">LA-SOL3</strain>
    </source>
</reference>